<sequence>MKLSKEEKKFWLLNFRIEKAEKIPIHWEILKSADSDYDDDFFYFLSLRVEIINEIYLKDSQITDQSIEYMTRFKGLKNLFLRKNRFLTKSCIIYFNQMKDLENLNLTGTEITLTDLFQTLNNKNLREVFVSSEEIEDNLEEKAFSLKERMPNCNIYLNCSYSTDFFGNLEKPIF</sequence>
<dbReference type="EMBL" id="FTOJ01000007">
    <property type="protein sequence ID" value="SIS95822.1"/>
    <property type="molecule type" value="Genomic_DNA"/>
</dbReference>
<dbReference type="Proteomes" id="UP000238314">
    <property type="component" value="Unassembled WGS sequence"/>
</dbReference>
<name>A0A1N7NBY9_9FLAO</name>
<accession>A0A1N7NBY9</accession>
<evidence type="ECO:0000313" key="1">
    <source>
        <dbReference type="EMBL" id="PQA92200.1"/>
    </source>
</evidence>
<dbReference type="Proteomes" id="UP000186246">
    <property type="component" value="Unassembled WGS sequence"/>
</dbReference>
<dbReference type="AlphaFoldDB" id="A0A1N7NBY9"/>
<reference evidence="2" key="2">
    <citation type="submission" date="2017-01" db="EMBL/GenBank/DDBJ databases">
        <authorList>
            <person name="Mah S.A."/>
            <person name="Swanson W.J."/>
            <person name="Moy G.W."/>
            <person name="Vacquier V.D."/>
        </authorList>
    </citation>
    <scope>NUCLEOTIDE SEQUENCE [LARGE SCALE GENOMIC DNA]</scope>
    <source>
        <strain evidence="2">DSM 21068</strain>
    </source>
</reference>
<dbReference type="OrthoDB" id="758726at2"/>
<keyword evidence="4" id="KW-1185">Reference proteome</keyword>
<proteinExistence type="predicted"/>
<dbReference type="InterPro" id="IPR032675">
    <property type="entry name" value="LRR_dom_sf"/>
</dbReference>
<gene>
    <name evidence="1" type="ORF">B0A70_11285</name>
    <name evidence="2" type="ORF">SAMN05421796_107128</name>
</gene>
<dbReference type="SUPFAM" id="SSF52047">
    <property type="entry name" value="RNI-like"/>
    <property type="match status" value="1"/>
</dbReference>
<reference evidence="3" key="3">
    <citation type="submission" date="2017-01" db="EMBL/GenBank/DDBJ databases">
        <authorList>
            <person name="Varghese N."/>
            <person name="Submissions S."/>
        </authorList>
    </citation>
    <scope>NUCLEOTIDE SEQUENCE [LARGE SCALE GENOMIC DNA]</scope>
    <source>
        <strain evidence="3">DSM 21068</strain>
    </source>
</reference>
<dbReference type="EMBL" id="MUGO01000016">
    <property type="protein sequence ID" value="PQA92200.1"/>
    <property type="molecule type" value="Genomic_DNA"/>
</dbReference>
<organism evidence="2 3">
    <name type="scientific">Chryseobacterium piscicola</name>
    <dbReference type="NCBI Taxonomy" id="551459"/>
    <lineage>
        <taxon>Bacteria</taxon>
        <taxon>Pseudomonadati</taxon>
        <taxon>Bacteroidota</taxon>
        <taxon>Flavobacteriia</taxon>
        <taxon>Flavobacteriales</taxon>
        <taxon>Weeksellaceae</taxon>
        <taxon>Chryseobacterium group</taxon>
        <taxon>Chryseobacterium</taxon>
    </lineage>
</organism>
<evidence type="ECO:0000313" key="3">
    <source>
        <dbReference type="Proteomes" id="UP000186246"/>
    </source>
</evidence>
<evidence type="ECO:0000313" key="4">
    <source>
        <dbReference type="Proteomes" id="UP000238314"/>
    </source>
</evidence>
<protein>
    <submittedName>
        <fullName evidence="2">Uncharacterized protein</fullName>
    </submittedName>
</protein>
<reference evidence="1 4" key="1">
    <citation type="submission" date="2016-11" db="EMBL/GenBank/DDBJ databases">
        <title>Whole genomes of Flavobacteriaceae.</title>
        <authorList>
            <person name="Stine C."/>
            <person name="Li C."/>
            <person name="Tadesse D."/>
        </authorList>
    </citation>
    <scope>NUCLEOTIDE SEQUENCE [LARGE SCALE GENOMIC DNA]</scope>
    <source>
        <strain evidence="1 4">DSM 21068</strain>
    </source>
</reference>
<dbReference type="Gene3D" id="3.80.10.10">
    <property type="entry name" value="Ribonuclease Inhibitor"/>
    <property type="match status" value="1"/>
</dbReference>
<dbReference type="RefSeq" id="WP_076452173.1">
    <property type="nucleotide sequence ID" value="NZ_FTOJ01000007.1"/>
</dbReference>
<evidence type="ECO:0000313" key="2">
    <source>
        <dbReference type="EMBL" id="SIS95822.1"/>
    </source>
</evidence>